<dbReference type="EMBL" id="CAJJDO010000009">
    <property type="protein sequence ID" value="CAD8140518.1"/>
    <property type="molecule type" value="Genomic_DNA"/>
</dbReference>
<feature type="region of interest" description="Disordered" evidence="1">
    <location>
        <begin position="16"/>
        <end position="58"/>
    </location>
</feature>
<dbReference type="InterPro" id="IPR000608">
    <property type="entry name" value="UBC"/>
</dbReference>
<sequence>MRIGTQNPKIKILSSVQQSNSNQQQPIQQQQNFQNQQQIQNWNQPAPQGQQQQQGSNSNIKFKEEAKINNSRANEFENLFSRVQSDIDSNEAQFNLSPYIQDDSVIYQFWRFEFCGQGNFQGRAISGVLKFQSDHPMSAPIFYFDPVKTDQGDEVLQHENIYGDHTLCIPLFSHWKKTTTEYEILQAIVHIFHNPNWSETDAPANPMFSKLEHQEKQQIQLRQAQYLEYFCKTS</sequence>
<dbReference type="Pfam" id="PF00179">
    <property type="entry name" value="UQ_con"/>
    <property type="match status" value="1"/>
</dbReference>
<name>A0A8S1SKU2_9CILI</name>
<dbReference type="CDD" id="cd00195">
    <property type="entry name" value="UBCc_UEV"/>
    <property type="match status" value="1"/>
</dbReference>
<organism evidence="3 4">
    <name type="scientific">Paramecium pentaurelia</name>
    <dbReference type="NCBI Taxonomy" id="43138"/>
    <lineage>
        <taxon>Eukaryota</taxon>
        <taxon>Sar</taxon>
        <taxon>Alveolata</taxon>
        <taxon>Ciliophora</taxon>
        <taxon>Intramacronucleata</taxon>
        <taxon>Oligohymenophorea</taxon>
        <taxon>Peniculida</taxon>
        <taxon>Parameciidae</taxon>
        <taxon>Paramecium</taxon>
    </lineage>
</organism>
<evidence type="ECO:0000313" key="4">
    <source>
        <dbReference type="Proteomes" id="UP000689195"/>
    </source>
</evidence>
<feature type="compositionally biased region" description="Low complexity" evidence="1">
    <location>
        <begin position="17"/>
        <end position="58"/>
    </location>
</feature>
<dbReference type="AlphaFoldDB" id="A0A8S1SKU2"/>
<comment type="caution">
    <text evidence="3">The sequence shown here is derived from an EMBL/GenBank/DDBJ whole genome shotgun (WGS) entry which is preliminary data.</text>
</comment>
<reference evidence="3" key="1">
    <citation type="submission" date="2021-01" db="EMBL/GenBank/DDBJ databases">
        <authorList>
            <consortium name="Genoscope - CEA"/>
            <person name="William W."/>
        </authorList>
    </citation>
    <scope>NUCLEOTIDE SEQUENCE</scope>
</reference>
<evidence type="ECO:0000259" key="2">
    <source>
        <dbReference type="Pfam" id="PF00179"/>
    </source>
</evidence>
<keyword evidence="4" id="KW-1185">Reference proteome</keyword>
<evidence type="ECO:0000256" key="1">
    <source>
        <dbReference type="SAM" id="MobiDB-lite"/>
    </source>
</evidence>
<evidence type="ECO:0000313" key="3">
    <source>
        <dbReference type="EMBL" id="CAD8140518.1"/>
    </source>
</evidence>
<proteinExistence type="predicted"/>
<accession>A0A8S1SKU2</accession>
<protein>
    <recommendedName>
        <fullName evidence="2">UBC core domain-containing protein</fullName>
    </recommendedName>
</protein>
<dbReference type="Proteomes" id="UP000689195">
    <property type="component" value="Unassembled WGS sequence"/>
</dbReference>
<gene>
    <name evidence="3" type="ORF">PPENT_87.1.T0090115</name>
</gene>
<feature type="domain" description="UBC core" evidence="2">
    <location>
        <begin position="93"/>
        <end position="218"/>
    </location>
</feature>
<dbReference type="OrthoDB" id="300659at2759"/>